<dbReference type="PANTHER" id="PTHR46241:SF1">
    <property type="entry name" value="OUTER DYNEIN ARM-DOCKING COMPLEX SUBUNIT 2"/>
    <property type="match status" value="1"/>
</dbReference>
<gene>
    <name evidence="2" type="primary">PUB4</name>
    <name evidence="2" type="ORF">AXF42_Ash012928</name>
</gene>
<evidence type="ECO:0000256" key="1">
    <source>
        <dbReference type="PROSITE-ProRule" id="PRU00259"/>
    </source>
</evidence>
<dbReference type="PANTHER" id="PTHR46241">
    <property type="entry name" value="ARMADILLO REPEAT-CONTAINING PROTEIN 4 ARMC4"/>
    <property type="match status" value="1"/>
</dbReference>
<dbReference type="SMART" id="SM00185">
    <property type="entry name" value="ARM"/>
    <property type="match status" value="7"/>
</dbReference>
<dbReference type="InterPro" id="IPR016024">
    <property type="entry name" value="ARM-type_fold"/>
</dbReference>
<protein>
    <submittedName>
        <fullName evidence="2">U-box domain-containing protein 4</fullName>
    </submittedName>
</protein>
<proteinExistence type="predicted"/>
<dbReference type="Gene3D" id="1.25.10.10">
    <property type="entry name" value="Leucine-rich Repeat Variant"/>
    <property type="match status" value="2"/>
</dbReference>
<evidence type="ECO:0000313" key="2">
    <source>
        <dbReference type="EMBL" id="PKA58205.1"/>
    </source>
</evidence>
<dbReference type="InterPro" id="IPR000225">
    <property type="entry name" value="Armadillo"/>
</dbReference>
<sequence length="447" mass="48973">MDRLNRTEGNGETEWEENVRLFTVIVACDGEDRRLRAIIEFARLSKLAPDSALFGVVPVLVDLFRCSPPAIRDAAAFALCRLSRRPAAAQFCPVISQSGAIPLILGFLPESSNGFRRSLLRLLRALVAFDSPSRAILARNNGLEIVLNIINACSDDTRKYLLEILAAMAMLREVRRVIISMGALPFLIEAVSFGRMVSRSQAATAIGLLGIARRVRHMLVESGSIPALVKLLREGEESARLIAGNALGIISSHVDCLHPVAEAGAISLYMELLQGPEPLGREIAEDVFCVLAVEEVNAVEIYENLVRILHGDNEAARSAAVDVLWDLAGYKHSVSVIRDSGAIPLLIDILREGNSDLREKAMGTVVQLSYDGMNRRALAESGGIPLLIGLLKGDSEEVKDYAAEALICYSEDDVFRECVVEAFDIPSFLAVQERMRRMLVADEYMSR</sequence>
<dbReference type="Proteomes" id="UP000236161">
    <property type="component" value="Unassembled WGS sequence"/>
</dbReference>
<accession>A0A2I0ARM5</accession>
<dbReference type="SUPFAM" id="SSF48371">
    <property type="entry name" value="ARM repeat"/>
    <property type="match status" value="2"/>
</dbReference>
<dbReference type="Pfam" id="PF00514">
    <property type="entry name" value="Arm"/>
    <property type="match status" value="1"/>
</dbReference>
<keyword evidence="3" id="KW-1185">Reference proteome</keyword>
<feature type="repeat" description="ARM" evidence="1">
    <location>
        <begin position="341"/>
        <end position="383"/>
    </location>
</feature>
<dbReference type="STRING" id="1088818.A0A2I0ARM5"/>
<evidence type="ECO:0000313" key="3">
    <source>
        <dbReference type="Proteomes" id="UP000236161"/>
    </source>
</evidence>
<dbReference type="EMBL" id="KZ451955">
    <property type="protein sequence ID" value="PKA58205.1"/>
    <property type="molecule type" value="Genomic_DNA"/>
</dbReference>
<dbReference type="AlphaFoldDB" id="A0A2I0ARM5"/>
<organism evidence="2 3">
    <name type="scientific">Apostasia shenzhenica</name>
    <dbReference type="NCBI Taxonomy" id="1088818"/>
    <lineage>
        <taxon>Eukaryota</taxon>
        <taxon>Viridiplantae</taxon>
        <taxon>Streptophyta</taxon>
        <taxon>Embryophyta</taxon>
        <taxon>Tracheophyta</taxon>
        <taxon>Spermatophyta</taxon>
        <taxon>Magnoliopsida</taxon>
        <taxon>Liliopsida</taxon>
        <taxon>Asparagales</taxon>
        <taxon>Orchidaceae</taxon>
        <taxon>Apostasioideae</taxon>
        <taxon>Apostasia</taxon>
    </lineage>
</organism>
<dbReference type="OrthoDB" id="409644at2759"/>
<name>A0A2I0ARM5_9ASPA</name>
<reference evidence="2 3" key="1">
    <citation type="journal article" date="2017" name="Nature">
        <title>The Apostasia genome and the evolution of orchids.</title>
        <authorList>
            <person name="Zhang G.Q."/>
            <person name="Liu K.W."/>
            <person name="Li Z."/>
            <person name="Lohaus R."/>
            <person name="Hsiao Y.Y."/>
            <person name="Niu S.C."/>
            <person name="Wang J.Y."/>
            <person name="Lin Y.C."/>
            <person name="Xu Q."/>
            <person name="Chen L.J."/>
            <person name="Yoshida K."/>
            <person name="Fujiwara S."/>
            <person name="Wang Z.W."/>
            <person name="Zhang Y.Q."/>
            <person name="Mitsuda N."/>
            <person name="Wang M."/>
            <person name="Liu G.H."/>
            <person name="Pecoraro L."/>
            <person name="Huang H.X."/>
            <person name="Xiao X.J."/>
            <person name="Lin M."/>
            <person name="Wu X.Y."/>
            <person name="Wu W.L."/>
            <person name="Chen Y.Y."/>
            <person name="Chang S.B."/>
            <person name="Sakamoto S."/>
            <person name="Ohme-Takagi M."/>
            <person name="Yagi M."/>
            <person name="Zeng S.J."/>
            <person name="Shen C.Y."/>
            <person name="Yeh C.M."/>
            <person name="Luo Y.B."/>
            <person name="Tsai W.C."/>
            <person name="Van de Peer Y."/>
            <person name="Liu Z.J."/>
        </authorList>
    </citation>
    <scope>NUCLEOTIDE SEQUENCE [LARGE SCALE GENOMIC DNA]</scope>
    <source>
        <strain evidence="3">cv. Shenzhen</strain>
        <tissue evidence="2">Stem</tissue>
    </source>
</reference>
<dbReference type="PROSITE" id="PS50176">
    <property type="entry name" value="ARM_REPEAT"/>
    <property type="match status" value="1"/>
</dbReference>
<dbReference type="InterPro" id="IPR011989">
    <property type="entry name" value="ARM-like"/>
</dbReference>